<comment type="subunit">
    <text evidence="1">Component of the mitochondrial contact site and cristae organizing system (MICOS) complex.</text>
</comment>
<keyword evidence="1" id="KW-0496">Mitochondrion</keyword>
<reference evidence="2 3" key="1">
    <citation type="journal article" date="2011" name="Proc. Natl. Acad. Sci. U.S.A.">
        <title>Evolutionary erosion of yeast sex chromosomes by mating-type switching accidents.</title>
        <authorList>
            <person name="Gordon J.L."/>
            <person name="Armisen D."/>
            <person name="Proux-Wera E."/>
            <person name="Oheigeartaigh S.S."/>
            <person name="Byrne K.P."/>
            <person name="Wolfe K.H."/>
        </authorList>
    </citation>
    <scope>NUCLEOTIDE SEQUENCE [LARGE SCALE GENOMIC DNA]</scope>
    <source>
        <strain evidence="3">ATCC 10662 / CBS 1146 / NBRC 0425 / NCYC 2629 / NRRL Y-866</strain>
    </source>
</reference>
<protein>
    <recommendedName>
        <fullName evidence="1">MICOS complex subunit</fullName>
    </recommendedName>
</protein>
<dbReference type="KEGG" id="tdl:TDEL_0G01160"/>
<keyword evidence="3" id="KW-1185">Reference proteome</keyword>
<gene>
    <name evidence="2" type="primary">TDEL0G01160</name>
    <name evidence="2" type="ORF">TDEL_0G01160</name>
</gene>
<name>G8ZYK8_TORDE</name>
<comment type="function">
    <text evidence="1">Component of the MICOS complex, a large protein complex of the mitochondrial inner membrane that plays crucial roles in the maintenance of crista junctions, inner membrane architecture, and formation of contact sites to the outer membrane.</text>
</comment>
<dbReference type="STRING" id="1076872.G8ZYK8"/>
<dbReference type="InterPro" id="IPR033181">
    <property type="entry name" value="Mic26_fungi"/>
</dbReference>
<proteinExistence type="predicted"/>
<dbReference type="Pfam" id="PF09769">
    <property type="entry name" value="ApoO"/>
    <property type="match status" value="1"/>
</dbReference>
<dbReference type="OrthoDB" id="2399148at2759"/>
<dbReference type="GO" id="GO:0042407">
    <property type="term" value="P:cristae formation"/>
    <property type="evidence" value="ECO:0007669"/>
    <property type="project" value="EnsemblFungi"/>
</dbReference>
<keyword evidence="1" id="KW-0472">Membrane</keyword>
<dbReference type="GO" id="GO:0032460">
    <property type="term" value="P:negative regulation of protein oligomerization"/>
    <property type="evidence" value="ECO:0007669"/>
    <property type="project" value="EnsemblFungi"/>
</dbReference>
<dbReference type="GO" id="GO:0044284">
    <property type="term" value="C:mitochondrial crista junction"/>
    <property type="evidence" value="ECO:0007669"/>
    <property type="project" value="EnsemblFungi"/>
</dbReference>
<dbReference type="InParanoid" id="G8ZYK8"/>
<dbReference type="InterPro" id="IPR019166">
    <property type="entry name" value="MIC26/MIC27"/>
</dbReference>
<sequence>MAVGLNFYREADLVEEAVIPAQEGTVVSSGAKEATLDASKQSPLPHKAVSFIGNNELIDGISVRSPDYLSGFFQKLRLQLTGTVNRFTQKLDEKSSAYYKHERKLTSTIADLHSDPREELLPGFTYIAVAAMSGSVLTRNKNFLFRFAAPLLLGSACFSYVLPTTFRNTAVLLHSIEADNFPDAVAKQDAIIRRTGELSRAAAHKVDGISRSIVGTVAKSQHFIKEWTGLNVE</sequence>
<keyword evidence="1" id="KW-0999">Mitochondrion inner membrane</keyword>
<organism evidence="2 3">
    <name type="scientific">Torulaspora delbrueckii</name>
    <name type="common">Yeast</name>
    <name type="synonym">Candida colliculosa</name>
    <dbReference type="NCBI Taxonomy" id="4950"/>
    <lineage>
        <taxon>Eukaryota</taxon>
        <taxon>Fungi</taxon>
        <taxon>Dikarya</taxon>
        <taxon>Ascomycota</taxon>
        <taxon>Saccharomycotina</taxon>
        <taxon>Saccharomycetes</taxon>
        <taxon>Saccharomycetales</taxon>
        <taxon>Saccharomycetaceae</taxon>
        <taxon>Torulaspora</taxon>
    </lineage>
</organism>
<dbReference type="GeneID" id="11504541"/>
<dbReference type="EMBL" id="HE616748">
    <property type="protein sequence ID" value="CCE93483.1"/>
    <property type="molecule type" value="Genomic_DNA"/>
</dbReference>
<accession>G8ZYK8</accession>
<comment type="subcellular location">
    <subcellularLocation>
        <location evidence="1">Mitochondrion inner membrane</location>
    </subcellularLocation>
</comment>
<dbReference type="FunCoup" id="G8ZYK8">
    <property type="interactions" value="50"/>
</dbReference>
<evidence type="ECO:0000313" key="2">
    <source>
        <dbReference type="EMBL" id="CCE93483.1"/>
    </source>
</evidence>
<dbReference type="Proteomes" id="UP000005627">
    <property type="component" value="Chromosome 7"/>
</dbReference>
<dbReference type="HOGENOM" id="CLU_086433_1_0_1"/>
<dbReference type="RefSeq" id="XP_003682694.1">
    <property type="nucleotide sequence ID" value="XM_003682646.1"/>
</dbReference>
<dbReference type="PANTHER" id="PTHR28268">
    <property type="entry name" value="MICOS SUBUNIT MIC26"/>
    <property type="match status" value="1"/>
</dbReference>
<evidence type="ECO:0000313" key="3">
    <source>
        <dbReference type="Proteomes" id="UP000005627"/>
    </source>
</evidence>
<dbReference type="eggNOG" id="ENOG502S70K">
    <property type="taxonomic scope" value="Eukaryota"/>
</dbReference>
<dbReference type="GO" id="GO:0061617">
    <property type="term" value="C:MICOS complex"/>
    <property type="evidence" value="ECO:0007669"/>
    <property type="project" value="UniProtKB-UniRule"/>
</dbReference>
<dbReference type="AlphaFoldDB" id="G8ZYK8"/>
<evidence type="ECO:0000256" key="1">
    <source>
        <dbReference type="RuleBase" id="RU363021"/>
    </source>
</evidence>
<dbReference type="PANTHER" id="PTHR28268:SF1">
    <property type="entry name" value="MICOS SUBUNIT MIC26"/>
    <property type="match status" value="1"/>
</dbReference>